<reference evidence="2" key="1">
    <citation type="submission" date="2016-03" db="EMBL/GenBank/DDBJ databases">
        <authorList>
            <person name="Ma C."/>
            <person name="Zhou S."/>
            <person name="Yang G."/>
        </authorList>
    </citation>
    <scope>NUCLEOTIDE SEQUENCE [LARGE SCALE GENOMIC DNA]</scope>
    <source>
        <strain evidence="2">SgZ-1</strain>
    </source>
</reference>
<dbReference type="Proteomes" id="UP000036902">
    <property type="component" value="Chromosome"/>
</dbReference>
<protein>
    <submittedName>
        <fullName evidence="1">Uncharacterized protein</fullName>
    </submittedName>
</protein>
<sequence length="140" mass="16148">MFVFDINIINANGTGRIWLTKLNPTKWAGKPDSQRWFQDRNDLERNFVKGRFDQMLVLRHCGGALPFGRHLKKIILDDPKHQTDHDVDLYSMAVGALRLAMQDAKIDVPIVRRTCTEGCTCEQDWAADAEKLFQMFDPKI</sequence>
<organism evidence="1 2">
    <name type="scientific">Thauera humireducens</name>
    <dbReference type="NCBI Taxonomy" id="1134435"/>
    <lineage>
        <taxon>Bacteria</taxon>
        <taxon>Pseudomonadati</taxon>
        <taxon>Pseudomonadota</taxon>
        <taxon>Betaproteobacteria</taxon>
        <taxon>Rhodocyclales</taxon>
        <taxon>Zoogloeaceae</taxon>
        <taxon>Thauera</taxon>
    </lineage>
</organism>
<dbReference type="EMBL" id="CP014646">
    <property type="protein sequence ID" value="AMO36099.1"/>
    <property type="molecule type" value="Genomic_DNA"/>
</dbReference>
<evidence type="ECO:0000313" key="1">
    <source>
        <dbReference type="EMBL" id="AMO36099.1"/>
    </source>
</evidence>
<dbReference type="AlphaFoldDB" id="A0A140IEC4"/>
<evidence type="ECO:0000313" key="2">
    <source>
        <dbReference type="Proteomes" id="UP000036902"/>
    </source>
</evidence>
<proteinExistence type="predicted"/>
<keyword evidence="2" id="KW-1185">Reference proteome</keyword>
<name>A0A140IEC4_9RHOO</name>
<gene>
    <name evidence="1" type="ORF">AC731_003575</name>
</gene>
<accession>A0A140IEC4</accession>
<dbReference type="KEGG" id="thu:AC731_003575"/>